<dbReference type="FunFam" id="3.30.1360.40:FF:000001">
    <property type="entry name" value="Ribosome-recycling factor"/>
    <property type="match status" value="1"/>
</dbReference>
<keyword evidence="4 5" id="KW-0648">Protein biosynthesis</keyword>
<comment type="subcellular location">
    <subcellularLocation>
        <location evidence="1 5">Cytoplasm</location>
    </subcellularLocation>
</comment>
<evidence type="ECO:0000256" key="2">
    <source>
        <dbReference type="ARBA" id="ARBA00005912"/>
    </source>
</evidence>
<keyword evidence="9" id="KW-1185">Reference proteome</keyword>
<accession>A0A0R2FY56</accession>
<evidence type="ECO:0000256" key="4">
    <source>
        <dbReference type="ARBA" id="ARBA00022917"/>
    </source>
</evidence>
<gene>
    <name evidence="5" type="primary">frr</name>
    <name evidence="8" type="ORF">IV68_GL000160</name>
</gene>
<proteinExistence type="inferred from homology"/>
<sequence length="185" mass="20139">MAHEIITRAKDHMQKAGEALARELSEIRAGVANPSILRGVMVDYYGAPTPLNQLASVSVPEARVLLITPFDRSALKNIEQAIFASELGLTPANDGSVIRLVIPALTEESRKDLAKEVKSDAEQAKVAVRNVRREAMDSIKRALKENDLSEDEARGLENDVQKATDAAVKKVDAIAADKEKELLTI</sequence>
<dbReference type="EMBL" id="JQAX01000001">
    <property type="protein sequence ID" value="KRN33362.1"/>
    <property type="molecule type" value="Genomic_DNA"/>
</dbReference>
<dbReference type="FunFam" id="1.10.132.20:FF:000001">
    <property type="entry name" value="Ribosome-recycling factor"/>
    <property type="match status" value="1"/>
</dbReference>
<dbReference type="STRING" id="1123500.GCA_000420365_00343"/>
<dbReference type="GO" id="GO:0043023">
    <property type="term" value="F:ribosomal large subunit binding"/>
    <property type="evidence" value="ECO:0007669"/>
    <property type="project" value="TreeGrafter"/>
</dbReference>
<feature type="coiled-coil region" evidence="6">
    <location>
        <begin position="114"/>
        <end position="166"/>
    </location>
</feature>
<dbReference type="InterPro" id="IPR036191">
    <property type="entry name" value="RRF_sf"/>
</dbReference>
<dbReference type="Gene3D" id="3.30.1360.40">
    <property type="match status" value="1"/>
</dbReference>
<dbReference type="OrthoDB" id="9804006at2"/>
<dbReference type="InterPro" id="IPR023584">
    <property type="entry name" value="Ribosome_recyc_fac_dom"/>
</dbReference>
<comment type="function">
    <text evidence="5">Responsible for the release of ribosomes from messenger RNA at the termination of protein biosynthesis. May increase the efficiency of translation by recycling ribosomes from one round of translation to another.</text>
</comment>
<dbReference type="PANTHER" id="PTHR20982:SF3">
    <property type="entry name" value="MITOCHONDRIAL RIBOSOME RECYCLING FACTOR PSEUDO 1"/>
    <property type="match status" value="1"/>
</dbReference>
<dbReference type="HAMAP" id="MF_00040">
    <property type="entry name" value="RRF"/>
    <property type="match status" value="1"/>
</dbReference>
<organism evidence="8 9">
    <name type="scientific">Weissella halotolerans DSM 20190</name>
    <dbReference type="NCBI Taxonomy" id="1123500"/>
    <lineage>
        <taxon>Bacteria</taxon>
        <taxon>Bacillati</taxon>
        <taxon>Bacillota</taxon>
        <taxon>Bacilli</taxon>
        <taxon>Lactobacillales</taxon>
        <taxon>Lactobacillaceae</taxon>
        <taxon>Weissella</taxon>
    </lineage>
</organism>
<dbReference type="NCBIfam" id="TIGR00496">
    <property type="entry name" value="frr"/>
    <property type="match status" value="1"/>
</dbReference>
<evidence type="ECO:0000256" key="1">
    <source>
        <dbReference type="ARBA" id="ARBA00004496"/>
    </source>
</evidence>
<dbReference type="eggNOG" id="COG0233">
    <property type="taxonomic scope" value="Bacteria"/>
</dbReference>
<protein>
    <recommendedName>
        <fullName evidence="5">Ribosome-recycling factor</fullName>
        <shortName evidence="5">RRF</shortName>
    </recommendedName>
    <alternativeName>
        <fullName evidence="5">Ribosome-releasing factor</fullName>
    </alternativeName>
</protein>
<evidence type="ECO:0000259" key="7">
    <source>
        <dbReference type="Pfam" id="PF01765"/>
    </source>
</evidence>
<dbReference type="Gene3D" id="1.10.132.20">
    <property type="entry name" value="Ribosome-recycling factor"/>
    <property type="match status" value="1"/>
</dbReference>
<comment type="caution">
    <text evidence="8">The sequence shown here is derived from an EMBL/GenBank/DDBJ whole genome shotgun (WGS) entry which is preliminary data.</text>
</comment>
<evidence type="ECO:0000256" key="5">
    <source>
        <dbReference type="HAMAP-Rule" id="MF_00040"/>
    </source>
</evidence>
<dbReference type="GO" id="GO:0006415">
    <property type="term" value="P:translational termination"/>
    <property type="evidence" value="ECO:0007669"/>
    <property type="project" value="UniProtKB-UniRule"/>
</dbReference>
<dbReference type="Proteomes" id="UP000051296">
    <property type="component" value="Unassembled WGS sequence"/>
</dbReference>
<feature type="domain" description="Ribosome recycling factor" evidence="7">
    <location>
        <begin position="21"/>
        <end position="183"/>
    </location>
</feature>
<dbReference type="GO" id="GO:0005737">
    <property type="term" value="C:cytoplasm"/>
    <property type="evidence" value="ECO:0007669"/>
    <property type="project" value="UniProtKB-SubCell"/>
</dbReference>
<evidence type="ECO:0000256" key="3">
    <source>
        <dbReference type="ARBA" id="ARBA00022490"/>
    </source>
</evidence>
<dbReference type="Pfam" id="PF01765">
    <property type="entry name" value="RRF"/>
    <property type="match status" value="1"/>
</dbReference>
<keyword evidence="6" id="KW-0175">Coiled coil</keyword>
<dbReference type="RefSeq" id="WP_022791145.1">
    <property type="nucleotide sequence ID" value="NZ_ATUU01000001.1"/>
</dbReference>
<keyword evidence="3 5" id="KW-0963">Cytoplasm</keyword>
<evidence type="ECO:0000256" key="6">
    <source>
        <dbReference type="SAM" id="Coils"/>
    </source>
</evidence>
<dbReference type="InterPro" id="IPR002661">
    <property type="entry name" value="Ribosome_recyc_fac"/>
</dbReference>
<comment type="similarity">
    <text evidence="2 5">Belongs to the RRF family.</text>
</comment>
<dbReference type="CDD" id="cd00520">
    <property type="entry name" value="RRF"/>
    <property type="match status" value="1"/>
</dbReference>
<dbReference type="PATRIC" id="fig|1123500.6.peg.158"/>
<reference evidence="8 9" key="1">
    <citation type="journal article" date="2015" name="Genome Announc.">
        <title>Expanding the biotechnology potential of lactobacilli through comparative genomics of 213 strains and associated genera.</title>
        <authorList>
            <person name="Sun Z."/>
            <person name="Harris H.M."/>
            <person name="McCann A."/>
            <person name="Guo C."/>
            <person name="Argimon S."/>
            <person name="Zhang W."/>
            <person name="Yang X."/>
            <person name="Jeffery I.B."/>
            <person name="Cooney J.C."/>
            <person name="Kagawa T.F."/>
            <person name="Liu W."/>
            <person name="Song Y."/>
            <person name="Salvetti E."/>
            <person name="Wrobel A."/>
            <person name="Rasinkangas P."/>
            <person name="Parkhill J."/>
            <person name="Rea M.C."/>
            <person name="O'Sullivan O."/>
            <person name="Ritari J."/>
            <person name="Douillard F.P."/>
            <person name="Paul Ross R."/>
            <person name="Yang R."/>
            <person name="Briner A.E."/>
            <person name="Felis G.E."/>
            <person name="de Vos W.M."/>
            <person name="Barrangou R."/>
            <person name="Klaenhammer T.R."/>
            <person name="Caufield P.W."/>
            <person name="Cui Y."/>
            <person name="Zhang H."/>
            <person name="O'Toole P.W."/>
        </authorList>
    </citation>
    <scope>NUCLEOTIDE SEQUENCE [LARGE SCALE GENOMIC DNA]</scope>
    <source>
        <strain evidence="8 9">DSM 20190</strain>
    </source>
</reference>
<evidence type="ECO:0000313" key="8">
    <source>
        <dbReference type="EMBL" id="KRN33362.1"/>
    </source>
</evidence>
<name>A0A0R2FY56_9LACO</name>
<dbReference type="InParanoid" id="A0A0R2FY56"/>
<evidence type="ECO:0000313" key="9">
    <source>
        <dbReference type="Proteomes" id="UP000051296"/>
    </source>
</evidence>
<dbReference type="AlphaFoldDB" id="A0A0R2FY56"/>
<dbReference type="SUPFAM" id="SSF55194">
    <property type="entry name" value="Ribosome recycling factor, RRF"/>
    <property type="match status" value="1"/>
</dbReference>
<dbReference type="FunCoup" id="A0A0R2FY56">
    <property type="interactions" value="389"/>
</dbReference>
<dbReference type="PANTHER" id="PTHR20982">
    <property type="entry name" value="RIBOSOME RECYCLING FACTOR"/>
    <property type="match status" value="1"/>
</dbReference>